<name>A0ABT9NS97_9ACTN</name>
<feature type="region of interest" description="Disordered" evidence="1">
    <location>
        <begin position="123"/>
        <end position="142"/>
    </location>
</feature>
<dbReference type="InterPro" id="IPR012495">
    <property type="entry name" value="TadE-like_dom"/>
</dbReference>
<gene>
    <name evidence="4" type="ORF">J2S59_003110</name>
</gene>
<dbReference type="EMBL" id="JAUSQM010000001">
    <property type="protein sequence ID" value="MDP9823301.1"/>
    <property type="molecule type" value="Genomic_DNA"/>
</dbReference>
<feature type="domain" description="TadE-like" evidence="3">
    <location>
        <begin position="8"/>
        <end position="50"/>
    </location>
</feature>
<keyword evidence="5" id="KW-1185">Reference proteome</keyword>
<keyword evidence="2" id="KW-1133">Transmembrane helix</keyword>
<reference evidence="4 5" key="1">
    <citation type="submission" date="2023-07" db="EMBL/GenBank/DDBJ databases">
        <title>Sequencing the genomes of 1000 actinobacteria strains.</title>
        <authorList>
            <person name="Klenk H.-P."/>
        </authorList>
    </citation>
    <scope>NUCLEOTIDE SEQUENCE [LARGE SCALE GENOMIC DNA]</scope>
    <source>
        <strain evidence="4 5">GD13</strain>
    </source>
</reference>
<keyword evidence="2" id="KW-0812">Transmembrane</keyword>
<evidence type="ECO:0000256" key="1">
    <source>
        <dbReference type="SAM" id="MobiDB-lite"/>
    </source>
</evidence>
<evidence type="ECO:0000259" key="3">
    <source>
        <dbReference type="Pfam" id="PF07811"/>
    </source>
</evidence>
<dbReference type="RefSeq" id="WP_068116668.1">
    <property type="nucleotide sequence ID" value="NZ_CCXJ01000036.1"/>
</dbReference>
<keyword evidence="2" id="KW-0472">Membrane</keyword>
<comment type="caution">
    <text evidence="4">The sequence shown here is derived from an EMBL/GenBank/DDBJ whole genome shotgun (WGS) entry which is preliminary data.</text>
</comment>
<dbReference type="Pfam" id="PF07811">
    <property type="entry name" value="TadE"/>
    <property type="match status" value="1"/>
</dbReference>
<evidence type="ECO:0000256" key="2">
    <source>
        <dbReference type="SAM" id="Phobius"/>
    </source>
</evidence>
<organism evidence="4 5">
    <name type="scientific">Nocardioides massiliensis</name>
    <dbReference type="NCBI Taxonomy" id="1325935"/>
    <lineage>
        <taxon>Bacteria</taxon>
        <taxon>Bacillati</taxon>
        <taxon>Actinomycetota</taxon>
        <taxon>Actinomycetes</taxon>
        <taxon>Propionibacteriales</taxon>
        <taxon>Nocardioidaceae</taxon>
        <taxon>Nocardioides</taxon>
    </lineage>
</organism>
<proteinExistence type="predicted"/>
<dbReference type="Proteomes" id="UP001240447">
    <property type="component" value="Unassembled WGS sequence"/>
</dbReference>
<protein>
    <submittedName>
        <fullName evidence="4">Flp pilus assembly protein TadG</fullName>
    </submittedName>
</protein>
<evidence type="ECO:0000313" key="5">
    <source>
        <dbReference type="Proteomes" id="UP001240447"/>
    </source>
</evidence>
<feature type="compositionally biased region" description="Polar residues" evidence="1">
    <location>
        <begin position="124"/>
        <end position="134"/>
    </location>
</feature>
<sequence>MSHGNSRGSASVEAAIAVPAFALFVGLIIFGGRTAVVRHSVESAAADAARAASILRVEKDAKNAAKDAAITNLASQGINCLRVDVDIDTQQFSHAVGTPAQVDVTVSCRLDLSDLSAPGVPGTRTISATMTSPIDSWRERSP</sequence>
<feature type="transmembrane region" description="Helical" evidence="2">
    <location>
        <begin position="12"/>
        <end position="30"/>
    </location>
</feature>
<evidence type="ECO:0000313" key="4">
    <source>
        <dbReference type="EMBL" id="MDP9823301.1"/>
    </source>
</evidence>
<accession>A0ABT9NS97</accession>